<evidence type="ECO:0008006" key="3">
    <source>
        <dbReference type="Google" id="ProtNLM"/>
    </source>
</evidence>
<feature type="non-terminal residue" evidence="1">
    <location>
        <position position="1"/>
    </location>
</feature>
<gene>
    <name evidence="1" type="ORF">SE17_31490</name>
</gene>
<dbReference type="PANTHER" id="PTHR43649">
    <property type="entry name" value="ARABINOSE-BINDING PROTEIN-RELATED"/>
    <property type="match status" value="1"/>
</dbReference>
<comment type="caution">
    <text evidence="1">The sequence shown here is derived from an EMBL/GenBank/DDBJ whole genome shotgun (WGS) entry which is preliminary data.</text>
</comment>
<dbReference type="PANTHER" id="PTHR43649:SF12">
    <property type="entry name" value="DIACETYLCHITOBIOSE BINDING PROTEIN DASA"/>
    <property type="match status" value="1"/>
</dbReference>
<dbReference type="InterPro" id="IPR050490">
    <property type="entry name" value="Bact_solute-bd_prot1"/>
</dbReference>
<organism evidence="1 2">
    <name type="scientific">Kouleothrix aurantiaca</name>
    <dbReference type="NCBI Taxonomy" id="186479"/>
    <lineage>
        <taxon>Bacteria</taxon>
        <taxon>Bacillati</taxon>
        <taxon>Chloroflexota</taxon>
        <taxon>Chloroflexia</taxon>
        <taxon>Chloroflexales</taxon>
        <taxon>Roseiflexineae</taxon>
        <taxon>Roseiflexaceae</taxon>
        <taxon>Kouleothrix</taxon>
    </lineage>
</organism>
<proteinExistence type="predicted"/>
<evidence type="ECO:0000313" key="1">
    <source>
        <dbReference type="EMBL" id="KPV49638.1"/>
    </source>
</evidence>
<dbReference type="Pfam" id="PF01547">
    <property type="entry name" value="SBP_bac_1"/>
    <property type="match status" value="1"/>
</dbReference>
<sequence length="374" mass="40451">ITLSSELFSDWGVFYQKLPTATAAGTPPDVGIMHSWAIKQFADQGILQDADTLFFSGGVLPKDDFNPGLIEAITVDGKTQAVPFDNHGWLNWVNTKVIKDAGLDPNNLPKNGEEFIPWAKKIVVDDAGKHPDEDGFNPDRVKVWATHSSWQRFTMVSTIWQFGGGLFTDDGKTSLVNDPKTIAAVQYWTDLIFKHHVAPPAVPGIASPPDLFKSNSIALMWDGTWSLNFFKDNPDAQAVVQPSYINSLAPDGKQAVRFDSHMLVVPNGVADPNLAAGKDLVKWLSDNGETWATSGQVPARLSVQKSPKVQEIPSGKAAAAQFLEIGRPGQSHKAINEIVTAYEAGFSAALAGTTPPDQAMNEAHTAVQAILDRG</sequence>
<dbReference type="InterPro" id="IPR006059">
    <property type="entry name" value="SBP"/>
</dbReference>
<protein>
    <recommendedName>
        <fullName evidence="3">ABC transporter substrate-binding protein</fullName>
    </recommendedName>
</protein>
<evidence type="ECO:0000313" key="2">
    <source>
        <dbReference type="Proteomes" id="UP000050509"/>
    </source>
</evidence>
<accession>A0A0P9CUH0</accession>
<dbReference type="Proteomes" id="UP000050509">
    <property type="component" value="Unassembled WGS sequence"/>
</dbReference>
<reference evidence="1 2" key="1">
    <citation type="submission" date="2015-09" db="EMBL/GenBank/DDBJ databases">
        <title>Draft genome sequence of Kouleothrix aurantiaca JCM 19913.</title>
        <authorList>
            <person name="Hemp J."/>
        </authorList>
    </citation>
    <scope>NUCLEOTIDE SEQUENCE [LARGE SCALE GENOMIC DNA]</scope>
    <source>
        <strain evidence="1 2">COM-B</strain>
    </source>
</reference>
<name>A0A0P9CUH0_9CHLR</name>
<keyword evidence="2" id="KW-1185">Reference proteome</keyword>
<dbReference type="EMBL" id="LJCR01001843">
    <property type="protein sequence ID" value="KPV49638.1"/>
    <property type="molecule type" value="Genomic_DNA"/>
</dbReference>
<dbReference type="PATRIC" id="fig|186479.3.peg.3177"/>
<dbReference type="Gene3D" id="3.40.190.10">
    <property type="entry name" value="Periplasmic binding protein-like II"/>
    <property type="match status" value="1"/>
</dbReference>
<dbReference type="SUPFAM" id="SSF53850">
    <property type="entry name" value="Periplasmic binding protein-like II"/>
    <property type="match status" value="1"/>
</dbReference>
<dbReference type="AlphaFoldDB" id="A0A0P9CUH0"/>